<organism evidence="1 2">
    <name type="scientific">Thalictrum thalictroides</name>
    <name type="common">Rue-anemone</name>
    <name type="synonym">Anemone thalictroides</name>
    <dbReference type="NCBI Taxonomy" id="46969"/>
    <lineage>
        <taxon>Eukaryota</taxon>
        <taxon>Viridiplantae</taxon>
        <taxon>Streptophyta</taxon>
        <taxon>Embryophyta</taxon>
        <taxon>Tracheophyta</taxon>
        <taxon>Spermatophyta</taxon>
        <taxon>Magnoliopsida</taxon>
        <taxon>Ranunculales</taxon>
        <taxon>Ranunculaceae</taxon>
        <taxon>Thalictroideae</taxon>
        <taxon>Thalictrum</taxon>
    </lineage>
</organism>
<name>A0A7J6X003_THATH</name>
<dbReference type="Pfam" id="PF13561">
    <property type="entry name" value="adh_short_C2"/>
    <property type="match status" value="1"/>
</dbReference>
<dbReference type="Proteomes" id="UP000554482">
    <property type="component" value="Unassembled WGS sequence"/>
</dbReference>
<dbReference type="InterPro" id="IPR036291">
    <property type="entry name" value="NAD(P)-bd_dom_sf"/>
</dbReference>
<dbReference type="InterPro" id="IPR002347">
    <property type="entry name" value="SDR_fam"/>
</dbReference>
<dbReference type="EMBL" id="JABWDY010008621">
    <property type="protein sequence ID" value="KAF5202060.1"/>
    <property type="molecule type" value="Genomic_DNA"/>
</dbReference>
<dbReference type="SUPFAM" id="SSF51735">
    <property type="entry name" value="NAD(P)-binding Rossmann-fold domains"/>
    <property type="match status" value="1"/>
</dbReference>
<sequence length="77" mass="8171">MKAEDIAKAAVFLGSDASSYISGINLAIDVGYSITTPSISSIATVDSQSYPPSTLVQMRTSSSSQLNLSRKSLFHEQ</sequence>
<protein>
    <submittedName>
        <fullName evidence="1">Uncharacterized protein</fullName>
    </submittedName>
</protein>
<keyword evidence="2" id="KW-1185">Reference proteome</keyword>
<gene>
    <name evidence="1" type="ORF">FRX31_008354</name>
</gene>
<evidence type="ECO:0000313" key="2">
    <source>
        <dbReference type="Proteomes" id="UP000554482"/>
    </source>
</evidence>
<dbReference type="OrthoDB" id="1720482at2759"/>
<evidence type="ECO:0000313" key="1">
    <source>
        <dbReference type="EMBL" id="KAF5202060.1"/>
    </source>
</evidence>
<dbReference type="Gene3D" id="3.40.50.720">
    <property type="entry name" value="NAD(P)-binding Rossmann-like Domain"/>
    <property type="match status" value="1"/>
</dbReference>
<proteinExistence type="predicted"/>
<dbReference type="AlphaFoldDB" id="A0A7J6X003"/>
<reference evidence="1 2" key="1">
    <citation type="submission" date="2020-06" db="EMBL/GenBank/DDBJ databases">
        <title>Transcriptomic and genomic resources for Thalictrum thalictroides and T. hernandezii: Facilitating candidate gene discovery in an emerging model plant lineage.</title>
        <authorList>
            <person name="Arias T."/>
            <person name="Riano-Pachon D.M."/>
            <person name="Di Stilio V.S."/>
        </authorList>
    </citation>
    <scope>NUCLEOTIDE SEQUENCE [LARGE SCALE GENOMIC DNA]</scope>
    <source>
        <strain evidence="2">cv. WT478/WT964</strain>
        <tissue evidence="1">Leaves</tissue>
    </source>
</reference>
<accession>A0A7J6X003</accession>
<comment type="caution">
    <text evidence="1">The sequence shown here is derived from an EMBL/GenBank/DDBJ whole genome shotgun (WGS) entry which is preliminary data.</text>
</comment>